<dbReference type="InParanoid" id="G2Y518"/>
<accession>G2Y518</accession>
<reference evidence="2" key="1">
    <citation type="journal article" date="2011" name="PLoS Genet.">
        <title>Genomic analysis of the necrotrophic fungal pathogens Sclerotinia sclerotiorum and Botrytis cinerea.</title>
        <authorList>
            <person name="Amselem J."/>
            <person name="Cuomo C.A."/>
            <person name="van Kan J.A."/>
            <person name="Viaud M."/>
            <person name="Benito E.P."/>
            <person name="Couloux A."/>
            <person name="Coutinho P.M."/>
            <person name="de Vries R.P."/>
            <person name="Dyer P.S."/>
            <person name="Fillinger S."/>
            <person name="Fournier E."/>
            <person name="Gout L."/>
            <person name="Hahn M."/>
            <person name="Kohn L."/>
            <person name="Lapalu N."/>
            <person name="Plummer K.M."/>
            <person name="Pradier J.M."/>
            <person name="Quevillon E."/>
            <person name="Sharon A."/>
            <person name="Simon A."/>
            <person name="ten Have A."/>
            <person name="Tudzynski B."/>
            <person name="Tudzynski P."/>
            <person name="Wincker P."/>
            <person name="Andrew M."/>
            <person name="Anthouard V."/>
            <person name="Beever R.E."/>
            <person name="Beffa R."/>
            <person name="Benoit I."/>
            <person name="Bouzid O."/>
            <person name="Brault B."/>
            <person name="Chen Z."/>
            <person name="Choquer M."/>
            <person name="Collemare J."/>
            <person name="Cotton P."/>
            <person name="Danchin E.G."/>
            <person name="Da Silva C."/>
            <person name="Gautier A."/>
            <person name="Giraud C."/>
            <person name="Giraud T."/>
            <person name="Gonzalez C."/>
            <person name="Grossetete S."/>
            <person name="Guldener U."/>
            <person name="Henrissat B."/>
            <person name="Howlett B.J."/>
            <person name="Kodira C."/>
            <person name="Kretschmer M."/>
            <person name="Lappartient A."/>
            <person name="Leroch M."/>
            <person name="Levis C."/>
            <person name="Mauceli E."/>
            <person name="Neuveglise C."/>
            <person name="Oeser B."/>
            <person name="Pearson M."/>
            <person name="Poulain J."/>
            <person name="Poussereau N."/>
            <person name="Quesneville H."/>
            <person name="Rascle C."/>
            <person name="Schumacher J."/>
            <person name="Segurens B."/>
            <person name="Sexton A."/>
            <person name="Silva E."/>
            <person name="Sirven C."/>
            <person name="Soanes D.M."/>
            <person name="Talbot N.J."/>
            <person name="Templeton M."/>
            <person name="Yandava C."/>
            <person name="Yarden O."/>
            <person name="Zeng Q."/>
            <person name="Rollins J.A."/>
            <person name="Lebrun M.H."/>
            <person name="Dickman M."/>
        </authorList>
    </citation>
    <scope>NUCLEOTIDE SEQUENCE [LARGE SCALE GENOMIC DNA]</scope>
    <source>
        <strain evidence="2">T4</strain>
    </source>
</reference>
<evidence type="ECO:0000313" key="2">
    <source>
        <dbReference type="Proteomes" id="UP000008177"/>
    </source>
</evidence>
<sequence>MDSVSTLMSLKINSCIPPVSYNHAMHPYQPIPFHPTPNHHLSREDNYLKTMNLCAF</sequence>
<evidence type="ECO:0000313" key="1">
    <source>
        <dbReference type="EMBL" id="CCD47758.1"/>
    </source>
</evidence>
<proteinExistence type="predicted"/>
<dbReference type="AlphaFoldDB" id="G2Y518"/>
<name>G2Y518_BOTF4</name>
<dbReference type="Proteomes" id="UP000008177">
    <property type="component" value="Unplaced contigs"/>
</dbReference>
<gene>
    <name evidence="1" type="ORF">BofuT4_P037380.1</name>
</gene>
<protein>
    <submittedName>
        <fullName evidence="1">Uncharacterized protein</fullName>
    </submittedName>
</protein>
<organism evidence="1 2">
    <name type="scientific">Botryotinia fuckeliana (strain T4)</name>
    <name type="common">Noble rot fungus</name>
    <name type="synonym">Botrytis cinerea</name>
    <dbReference type="NCBI Taxonomy" id="999810"/>
    <lineage>
        <taxon>Eukaryota</taxon>
        <taxon>Fungi</taxon>
        <taxon>Dikarya</taxon>
        <taxon>Ascomycota</taxon>
        <taxon>Pezizomycotina</taxon>
        <taxon>Leotiomycetes</taxon>
        <taxon>Helotiales</taxon>
        <taxon>Sclerotiniaceae</taxon>
        <taxon>Botrytis</taxon>
    </lineage>
</organism>
<dbReference type="EMBL" id="FQ790287">
    <property type="protein sequence ID" value="CCD47758.1"/>
    <property type="molecule type" value="Genomic_DNA"/>
</dbReference>
<dbReference type="HOGENOM" id="CLU_3013929_0_0_1"/>